<reference evidence="3 4" key="1">
    <citation type="journal article" date="2014" name="BMC Genomics">
        <title>Comparative genomics of the major fungal agents of human and animal Sporotrichosis: Sporothrix schenckii and Sporothrix brasiliensis.</title>
        <authorList>
            <person name="Teixeira M.M."/>
            <person name="de Almeida L.G."/>
            <person name="Kubitschek-Barreira P."/>
            <person name="Alves F.L."/>
            <person name="Kioshima E.S."/>
            <person name="Abadio A.K."/>
            <person name="Fernandes L."/>
            <person name="Derengowski L.S."/>
            <person name="Ferreira K.S."/>
            <person name="Souza R.C."/>
            <person name="Ruiz J.C."/>
            <person name="de Andrade N.C."/>
            <person name="Paes H.C."/>
            <person name="Nicola A.M."/>
            <person name="Albuquerque P."/>
            <person name="Gerber A.L."/>
            <person name="Martins V.P."/>
            <person name="Peconick L.D."/>
            <person name="Neto A.V."/>
            <person name="Chaucanez C.B."/>
            <person name="Silva P.A."/>
            <person name="Cunha O.L."/>
            <person name="de Oliveira F.F."/>
            <person name="dos Santos T.C."/>
            <person name="Barros A.L."/>
            <person name="Soares M.A."/>
            <person name="de Oliveira L.M."/>
            <person name="Marini M.M."/>
            <person name="Villalobos-Duno H."/>
            <person name="Cunha M.M."/>
            <person name="de Hoog S."/>
            <person name="da Silveira J.F."/>
            <person name="Henrissat B."/>
            <person name="Nino-Vega G.A."/>
            <person name="Cisalpino P.S."/>
            <person name="Mora-Montes H.M."/>
            <person name="Almeida S.R."/>
            <person name="Stajich J.E."/>
            <person name="Lopes-Bezerra L.M."/>
            <person name="Vasconcelos A.T."/>
            <person name="Felipe M.S."/>
        </authorList>
    </citation>
    <scope>NUCLEOTIDE SEQUENCE [LARGE SCALE GENOMIC DNA]</scope>
    <source>
        <strain evidence="3 4">1099-18</strain>
    </source>
</reference>
<comment type="caution">
    <text evidence="3">The sequence shown here is derived from an EMBL/GenBank/DDBJ whole genome shotgun (WGS) entry which is preliminary data.</text>
</comment>
<feature type="compositionally biased region" description="Polar residues" evidence="1">
    <location>
        <begin position="8"/>
        <end position="36"/>
    </location>
</feature>
<dbReference type="RefSeq" id="XP_016588605.1">
    <property type="nucleotide sequence ID" value="XM_016735143.1"/>
</dbReference>
<feature type="region of interest" description="Disordered" evidence="1">
    <location>
        <begin position="161"/>
        <end position="180"/>
    </location>
</feature>
<dbReference type="KEGG" id="ssck:SPSK_08550"/>
<dbReference type="OrthoDB" id="5230484at2759"/>
<dbReference type="Pfam" id="PF24616">
    <property type="entry name" value="DUF7624"/>
    <property type="match status" value="1"/>
</dbReference>
<accession>A0A0F2MA01</accession>
<feature type="compositionally biased region" description="Acidic residues" evidence="1">
    <location>
        <begin position="87"/>
        <end position="99"/>
    </location>
</feature>
<dbReference type="EMBL" id="AXCR01000007">
    <property type="protein sequence ID" value="KJR85929.1"/>
    <property type="molecule type" value="Genomic_DNA"/>
</dbReference>
<feature type="region of interest" description="Disordered" evidence="1">
    <location>
        <begin position="1"/>
        <end position="55"/>
    </location>
</feature>
<feature type="compositionally biased region" description="Polar residues" evidence="1">
    <location>
        <begin position="496"/>
        <end position="506"/>
    </location>
</feature>
<feature type="region of interest" description="Disordered" evidence="1">
    <location>
        <begin position="67"/>
        <end position="101"/>
    </location>
</feature>
<evidence type="ECO:0000313" key="3">
    <source>
        <dbReference type="EMBL" id="KJR85929.1"/>
    </source>
</evidence>
<proteinExistence type="predicted"/>
<evidence type="ECO:0000259" key="2">
    <source>
        <dbReference type="Pfam" id="PF24616"/>
    </source>
</evidence>
<dbReference type="InterPro" id="IPR056041">
    <property type="entry name" value="DUF7624"/>
</dbReference>
<feature type="region of interest" description="Disordered" evidence="1">
    <location>
        <begin position="465"/>
        <end position="596"/>
    </location>
</feature>
<dbReference type="VEuPathDB" id="FungiDB:SPSK_08550"/>
<feature type="compositionally biased region" description="Gly residues" evidence="1">
    <location>
        <begin position="552"/>
        <end position="566"/>
    </location>
</feature>
<feature type="compositionally biased region" description="Polar residues" evidence="1">
    <location>
        <begin position="574"/>
        <end position="588"/>
    </location>
</feature>
<evidence type="ECO:0000256" key="1">
    <source>
        <dbReference type="SAM" id="MobiDB-lite"/>
    </source>
</evidence>
<feature type="domain" description="DUF7624" evidence="2">
    <location>
        <begin position="593"/>
        <end position="730"/>
    </location>
</feature>
<dbReference type="AlphaFoldDB" id="A0A0F2MA01"/>
<sequence>MALEAPVRTSTGSLSSIAGQSDIAATSPESTNSSSKFMPVTTSSMTSSESVPTRPNSVLRAFQSQVMSPTSDIVGPSPVTSNGTETTEIEDDEPAEPADEPARFQTQQLKMLKTNLPSHARHASSEEAVSVIHAPESFHSWVGNSTPEPQSLNDVRALGIMSSAPNGSNGQPYHGGPPPISTDVKPVRYSIETATPQAQNLDDVLSDVARMRASSVGGLEDIPEHRETENQDERRYDDYVTSPHLDVEGEGEIGALRAALEECWTLCNTLANLSSIHRERVFNSSGTPDAHEMAWKCCWKLCQRLYQSRDEASDGFSVRINLDLCRDFCQALFDVRQRQDEIGDSILRVSFELNNHLYSAQDSRSLPEPFKERTLDFYITLCHRLMKQRSELAEETDSLLRACWSLAEMLFSLRQNSRDGKAPDEELLGSAVQACWELCDIFREGWTQIRPDRGTPRPSQITFQQSYASDTGSVHSGTTRVSSLSKRDSYPGLQDRPNSVASMTSTRKSRQSHPPPVPETPVTEFEDTPISPQSSSPVMPNIMVLGTNGDSGSVGGTSGRGHGSTNGNGPRWPSSASNLSGYSQGSNKTSSTATTATSAEDINIVRIKMLILKAAMNIGFNRDSALSDGAGGTKSLQSFVKNLPTGSFGSLPAHATLLQSYKSLVLADNSFRTTNSLPARGRRVTASDAAKSVGWMTLRSNQYGFLRDLFRLVFSFPLEEADSRKNSSISV</sequence>
<reference evidence="3 4" key="2">
    <citation type="journal article" date="2015" name="Eukaryot. Cell">
        <title>Asexual propagation of a virulent clone complex in a human and feline outbreak of sporotrichosis.</title>
        <authorList>
            <person name="Teixeira Mde M."/>
            <person name="Rodrigues A.M."/>
            <person name="Tsui C.K."/>
            <person name="de Almeida L.G."/>
            <person name="Van Diepeningen A.D."/>
            <person name="van den Ende B.G."/>
            <person name="Fernandes G.F."/>
            <person name="Kano R."/>
            <person name="Hamelin R.C."/>
            <person name="Lopes-Bezerra L.M."/>
            <person name="Vasconcelos A.T."/>
            <person name="de Hoog S."/>
            <person name="de Camargo Z.P."/>
            <person name="Felipe M.S."/>
        </authorList>
    </citation>
    <scope>NUCLEOTIDE SEQUENCE [LARGE SCALE GENOMIC DNA]</scope>
    <source>
        <strain evidence="3 4">1099-18</strain>
    </source>
</reference>
<evidence type="ECO:0000313" key="4">
    <source>
        <dbReference type="Proteomes" id="UP000033710"/>
    </source>
</evidence>
<dbReference type="GeneID" id="27670420"/>
<gene>
    <name evidence="3" type="ORF">SPSK_08550</name>
</gene>
<organism evidence="3 4">
    <name type="scientific">Sporothrix schenckii 1099-18</name>
    <dbReference type="NCBI Taxonomy" id="1397361"/>
    <lineage>
        <taxon>Eukaryota</taxon>
        <taxon>Fungi</taxon>
        <taxon>Dikarya</taxon>
        <taxon>Ascomycota</taxon>
        <taxon>Pezizomycotina</taxon>
        <taxon>Sordariomycetes</taxon>
        <taxon>Sordariomycetidae</taxon>
        <taxon>Ophiostomatales</taxon>
        <taxon>Ophiostomataceae</taxon>
        <taxon>Sporothrix</taxon>
    </lineage>
</organism>
<protein>
    <recommendedName>
        <fullName evidence="2">DUF7624 domain-containing protein</fullName>
    </recommendedName>
</protein>
<feature type="compositionally biased region" description="Low complexity" evidence="1">
    <location>
        <begin position="38"/>
        <end position="53"/>
    </location>
</feature>
<name>A0A0F2MA01_SPOSC</name>
<feature type="compositionally biased region" description="Polar residues" evidence="1">
    <location>
        <begin position="465"/>
        <end position="484"/>
    </location>
</feature>
<dbReference type="Proteomes" id="UP000033710">
    <property type="component" value="Unassembled WGS sequence"/>
</dbReference>